<feature type="transmembrane region" description="Helical" evidence="17">
    <location>
        <begin position="316"/>
        <end position="343"/>
    </location>
</feature>
<evidence type="ECO:0000256" key="2">
    <source>
        <dbReference type="ARBA" id="ARBA00022676"/>
    </source>
</evidence>
<evidence type="ECO:0000313" key="18">
    <source>
        <dbReference type="EMBL" id="MDQ0177025.1"/>
    </source>
</evidence>
<dbReference type="InterPro" id="IPR018365">
    <property type="entry name" value="Cell_cycle_FtsW-rel_CS"/>
</dbReference>
<feature type="transmembrane region" description="Helical" evidence="17">
    <location>
        <begin position="12"/>
        <end position="40"/>
    </location>
</feature>
<feature type="transmembrane region" description="Helical" evidence="17">
    <location>
        <begin position="145"/>
        <end position="161"/>
    </location>
</feature>
<keyword evidence="3" id="KW-0808">Transferase</keyword>
<feature type="transmembrane region" description="Helical" evidence="17">
    <location>
        <begin position="52"/>
        <end position="71"/>
    </location>
</feature>
<comment type="similarity">
    <text evidence="11">Belongs to the SEDS family. FtsW subfamily.</text>
</comment>
<dbReference type="PANTHER" id="PTHR30474:SF2">
    <property type="entry name" value="PEPTIDOGLYCAN GLYCOSYLTRANSFERASE FTSW-RELATED"/>
    <property type="match status" value="1"/>
</dbReference>
<evidence type="ECO:0000256" key="4">
    <source>
        <dbReference type="ARBA" id="ARBA00022692"/>
    </source>
</evidence>
<evidence type="ECO:0000256" key="6">
    <source>
        <dbReference type="ARBA" id="ARBA00022984"/>
    </source>
</evidence>
<dbReference type="Proteomes" id="UP001223586">
    <property type="component" value="Unassembled WGS sequence"/>
</dbReference>
<evidence type="ECO:0000256" key="14">
    <source>
        <dbReference type="ARBA" id="ARBA00044770"/>
    </source>
</evidence>
<evidence type="ECO:0000256" key="7">
    <source>
        <dbReference type="ARBA" id="ARBA00022989"/>
    </source>
</evidence>
<evidence type="ECO:0000256" key="5">
    <source>
        <dbReference type="ARBA" id="ARBA00022960"/>
    </source>
</evidence>
<dbReference type="GO" id="GO:0051301">
    <property type="term" value="P:cell division"/>
    <property type="evidence" value="ECO:0007669"/>
    <property type="project" value="UniProtKB-KW"/>
</dbReference>
<dbReference type="RefSeq" id="WP_307230662.1">
    <property type="nucleotide sequence ID" value="NZ_JAUSTT010000017.1"/>
</dbReference>
<gene>
    <name evidence="18" type="ORF">J2S08_002904</name>
</gene>
<keyword evidence="7 17" id="KW-1133">Transmembrane helix</keyword>
<feature type="transmembrane region" description="Helical" evidence="17">
    <location>
        <begin position="167"/>
        <end position="186"/>
    </location>
</feature>
<dbReference type="InterPro" id="IPR001182">
    <property type="entry name" value="FtsW/RodA"/>
</dbReference>
<dbReference type="EC" id="2.4.99.28" evidence="14"/>
<evidence type="ECO:0000256" key="13">
    <source>
        <dbReference type="ARBA" id="ARBA00041418"/>
    </source>
</evidence>
<reference evidence="18 19" key="1">
    <citation type="submission" date="2023-07" db="EMBL/GenBank/DDBJ databases">
        <title>Genomic Encyclopedia of Type Strains, Phase IV (KMG-IV): sequencing the most valuable type-strain genomes for metagenomic binning, comparative biology and taxonomic classification.</title>
        <authorList>
            <person name="Goeker M."/>
        </authorList>
    </citation>
    <scope>NUCLEOTIDE SEQUENCE [LARGE SCALE GENOMIC DNA]</scope>
    <source>
        <strain evidence="18 19">DSM 23837</strain>
    </source>
</reference>
<dbReference type="EMBL" id="JAUSTT010000017">
    <property type="protein sequence ID" value="MDQ0177025.1"/>
    <property type="molecule type" value="Genomic_DNA"/>
</dbReference>
<name>A0ABT9WUR8_9BACI</name>
<feature type="transmembrane region" description="Helical" evidence="17">
    <location>
        <begin position="349"/>
        <end position="374"/>
    </location>
</feature>
<keyword evidence="8 17" id="KW-0472">Membrane</keyword>
<feature type="transmembrane region" description="Helical" evidence="17">
    <location>
        <begin position="193"/>
        <end position="210"/>
    </location>
</feature>
<protein>
    <recommendedName>
        <fullName evidence="12">Probable peptidoglycan glycosyltransferase FtsW</fullName>
        <ecNumber evidence="14">2.4.99.28</ecNumber>
    </recommendedName>
    <alternativeName>
        <fullName evidence="13">Cell division protein FtsW</fullName>
    </alternativeName>
    <alternativeName>
        <fullName evidence="10">Cell wall polymerase</fullName>
    </alternativeName>
    <alternativeName>
        <fullName evidence="9">Peptidoglycan polymerase</fullName>
    </alternativeName>
</protein>
<keyword evidence="6" id="KW-0573">Peptidoglycan synthesis</keyword>
<evidence type="ECO:0000313" key="19">
    <source>
        <dbReference type="Proteomes" id="UP001223586"/>
    </source>
</evidence>
<feature type="transmembrane region" description="Helical" evidence="17">
    <location>
        <begin position="78"/>
        <end position="101"/>
    </location>
</feature>
<keyword evidence="4 17" id="KW-0812">Transmembrane</keyword>
<dbReference type="Pfam" id="PF01098">
    <property type="entry name" value="FTSW_RODA_SPOVE"/>
    <property type="match status" value="1"/>
</dbReference>
<comment type="function">
    <text evidence="16">Peptidoglycan polymerase that is essential for cell division.</text>
</comment>
<evidence type="ECO:0000256" key="17">
    <source>
        <dbReference type="SAM" id="Phobius"/>
    </source>
</evidence>
<keyword evidence="18" id="KW-0132">Cell division</keyword>
<evidence type="ECO:0000256" key="9">
    <source>
        <dbReference type="ARBA" id="ARBA00032370"/>
    </source>
</evidence>
<evidence type="ECO:0000256" key="15">
    <source>
        <dbReference type="ARBA" id="ARBA00049902"/>
    </source>
</evidence>
<evidence type="ECO:0000256" key="10">
    <source>
        <dbReference type="ARBA" id="ARBA00033270"/>
    </source>
</evidence>
<comment type="subcellular location">
    <subcellularLocation>
        <location evidence="1">Membrane</location>
        <topology evidence="1">Multi-pass membrane protein</topology>
    </subcellularLocation>
</comment>
<evidence type="ECO:0000256" key="3">
    <source>
        <dbReference type="ARBA" id="ARBA00022679"/>
    </source>
</evidence>
<evidence type="ECO:0000256" key="12">
    <source>
        <dbReference type="ARBA" id="ARBA00041185"/>
    </source>
</evidence>
<keyword evidence="5" id="KW-0133">Cell shape</keyword>
<evidence type="ECO:0000256" key="16">
    <source>
        <dbReference type="ARBA" id="ARBA00049966"/>
    </source>
</evidence>
<evidence type="ECO:0000256" key="11">
    <source>
        <dbReference type="ARBA" id="ARBA00038053"/>
    </source>
</evidence>
<keyword evidence="19" id="KW-1185">Reference proteome</keyword>
<comment type="caution">
    <text evidence="18">The sequence shown here is derived from an EMBL/GenBank/DDBJ whole genome shotgun (WGS) entry which is preliminary data.</text>
</comment>
<comment type="catalytic activity">
    <reaction evidence="15">
        <text>[GlcNAc-(1-&gt;4)-Mur2Ac(oyl-L-Ala-gamma-D-Glu-L-Lys-D-Ala-D-Ala)](n)-di-trans,octa-cis-undecaprenyl diphosphate + beta-D-GlcNAc-(1-&gt;4)-Mur2Ac(oyl-L-Ala-gamma-D-Glu-L-Lys-D-Ala-D-Ala)-di-trans,octa-cis-undecaprenyl diphosphate = [GlcNAc-(1-&gt;4)-Mur2Ac(oyl-L-Ala-gamma-D-Glu-L-Lys-D-Ala-D-Ala)](n+1)-di-trans,octa-cis-undecaprenyl diphosphate + di-trans,octa-cis-undecaprenyl diphosphate + H(+)</text>
        <dbReference type="Rhea" id="RHEA:23708"/>
        <dbReference type="Rhea" id="RHEA-COMP:9602"/>
        <dbReference type="Rhea" id="RHEA-COMP:9603"/>
        <dbReference type="ChEBI" id="CHEBI:15378"/>
        <dbReference type="ChEBI" id="CHEBI:58405"/>
        <dbReference type="ChEBI" id="CHEBI:60033"/>
        <dbReference type="ChEBI" id="CHEBI:78435"/>
        <dbReference type="EC" id="2.4.99.28"/>
    </reaction>
</comment>
<sequence length="407" mass="45003">MVKKILKSYDYSLITVYILLCLFGLVMIYSASMVIGMQYYQVSSDYYYNKQLQHFFLSIFFFIFTAVFPYKAYKNNRFLMIIVLLSLLSALFVISFGYVSNNAGRWVEIGGKMIQPSEFIKLATIIYLGAIYTKKQSYLNEMNRGVFPPLIFLCVICFLILRQPDLGTAVITFAIGFTMIISSGMALKTILKLVGTGVFIIVLLLPLFLINKDIILTDGRVDRIEGFLDPFTSGDEGLQLVNSYLAIGSGGIKGQGLGQSVQKLGYLPEGHTDFIMAVIAEELGLFGVLFVIAGLAFLVLRGLYVGMKCKDPFGSLLAFGISSMIAIQTLINLGGVVGLIPITGVTLPFISYGGSSLLVLSMSLGILVNVSMFVRYEEKYKPGKEHLRPETMVSSNTKVTLKSRVHN</sequence>
<keyword evidence="18" id="KW-0131">Cell cycle</keyword>
<feature type="transmembrane region" description="Helical" evidence="17">
    <location>
        <begin position="113"/>
        <end position="133"/>
    </location>
</feature>
<feature type="transmembrane region" description="Helical" evidence="17">
    <location>
        <begin position="283"/>
        <end position="304"/>
    </location>
</feature>
<evidence type="ECO:0000256" key="1">
    <source>
        <dbReference type="ARBA" id="ARBA00004141"/>
    </source>
</evidence>
<proteinExistence type="inferred from homology"/>
<organism evidence="18 19">
    <name type="scientific">Bacillus chungangensis</name>
    <dbReference type="NCBI Taxonomy" id="587633"/>
    <lineage>
        <taxon>Bacteria</taxon>
        <taxon>Bacillati</taxon>
        <taxon>Bacillota</taxon>
        <taxon>Bacilli</taxon>
        <taxon>Bacillales</taxon>
        <taxon>Bacillaceae</taxon>
        <taxon>Bacillus</taxon>
    </lineage>
</organism>
<evidence type="ECO:0000256" key="8">
    <source>
        <dbReference type="ARBA" id="ARBA00023136"/>
    </source>
</evidence>
<keyword evidence="2" id="KW-0328">Glycosyltransferase</keyword>
<accession>A0ABT9WUR8</accession>
<dbReference type="PROSITE" id="PS00428">
    <property type="entry name" value="FTSW_RODA_SPOVE"/>
    <property type="match status" value="1"/>
</dbReference>
<dbReference type="PANTHER" id="PTHR30474">
    <property type="entry name" value="CELL CYCLE PROTEIN"/>
    <property type="match status" value="1"/>
</dbReference>